<name>A0ACC0YNI2_9ROSI</name>
<accession>A0ACC0YNI2</accession>
<comment type="caution">
    <text evidence="1">The sequence shown here is derived from an EMBL/GenBank/DDBJ whole genome shotgun (WGS) entry which is preliminary data.</text>
</comment>
<organism evidence="1 2">
    <name type="scientific">Pistacia integerrima</name>
    <dbReference type="NCBI Taxonomy" id="434235"/>
    <lineage>
        <taxon>Eukaryota</taxon>
        <taxon>Viridiplantae</taxon>
        <taxon>Streptophyta</taxon>
        <taxon>Embryophyta</taxon>
        <taxon>Tracheophyta</taxon>
        <taxon>Spermatophyta</taxon>
        <taxon>Magnoliopsida</taxon>
        <taxon>eudicotyledons</taxon>
        <taxon>Gunneridae</taxon>
        <taxon>Pentapetalae</taxon>
        <taxon>rosids</taxon>
        <taxon>malvids</taxon>
        <taxon>Sapindales</taxon>
        <taxon>Anacardiaceae</taxon>
        <taxon>Pistacia</taxon>
    </lineage>
</organism>
<evidence type="ECO:0000313" key="2">
    <source>
        <dbReference type="Proteomes" id="UP001163603"/>
    </source>
</evidence>
<proteinExistence type="predicted"/>
<reference evidence="2" key="1">
    <citation type="journal article" date="2023" name="G3 (Bethesda)">
        <title>Genome assembly and association tests identify interacting loci associated with vigor, precocity, and sex in interspecific pistachio rootstocks.</title>
        <authorList>
            <person name="Palmer W."/>
            <person name="Jacygrad E."/>
            <person name="Sagayaradj S."/>
            <person name="Cavanaugh K."/>
            <person name="Han R."/>
            <person name="Bertier L."/>
            <person name="Beede B."/>
            <person name="Kafkas S."/>
            <person name="Golino D."/>
            <person name="Preece J."/>
            <person name="Michelmore R."/>
        </authorList>
    </citation>
    <scope>NUCLEOTIDE SEQUENCE [LARGE SCALE GENOMIC DNA]</scope>
</reference>
<dbReference type="EMBL" id="CM047740">
    <property type="protein sequence ID" value="KAJ0039966.1"/>
    <property type="molecule type" value="Genomic_DNA"/>
</dbReference>
<gene>
    <name evidence="1" type="ORF">Pint_27639</name>
</gene>
<evidence type="ECO:0000313" key="1">
    <source>
        <dbReference type="EMBL" id="KAJ0039966.1"/>
    </source>
</evidence>
<sequence>MDLKMTTGTLISVFYLNCAPICTLLSACMSYLWCQGRFRLFNHYANLGEVSFSCSTSDQIQNKNVYACNSMVYAYVHSGNFWKAYCFSQFLLLSSLQPDFYIAS</sequence>
<keyword evidence="2" id="KW-1185">Reference proteome</keyword>
<protein>
    <submittedName>
        <fullName evidence="1">Uncharacterized protein</fullName>
    </submittedName>
</protein>
<dbReference type="Proteomes" id="UP001163603">
    <property type="component" value="Chromosome 5"/>
</dbReference>